<dbReference type="AlphaFoldDB" id="A0A0F9D212"/>
<gene>
    <name evidence="1" type="ORF">LCGC14_2332250</name>
</gene>
<organism evidence="1">
    <name type="scientific">marine sediment metagenome</name>
    <dbReference type="NCBI Taxonomy" id="412755"/>
    <lineage>
        <taxon>unclassified sequences</taxon>
        <taxon>metagenomes</taxon>
        <taxon>ecological metagenomes</taxon>
    </lineage>
</organism>
<evidence type="ECO:0000313" key="1">
    <source>
        <dbReference type="EMBL" id="KKL47766.1"/>
    </source>
</evidence>
<name>A0A0F9D212_9ZZZZ</name>
<sequence>MDLKFKAAKKLAGLVVFNTKKPAYIHYEESKSRFIVDTRENPPNHPGYMLIEKVTEEIIPRVNVTVTEVFSTE</sequence>
<dbReference type="EMBL" id="LAZR01033552">
    <property type="protein sequence ID" value="KKL47766.1"/>
    <property type="molecule type" value="Genomic_DNA"/>
</dbReference>
<protein>
    <submittedName>
        <fullName evidence="1">Uncharacterized protein</fullName>
    </submittedName>
</protein>
<comment type="caution">
    <text evidence="1">The sequence shown here is derived from an EMBL/GenBank/DDBJ whole genome shotgun (WGS) entry which is preliminary data.</text>
</comment>
<reference evidence="1" key="1">
    <citation type="journal article" date="2015" name="Nature">
        <title>Complex archaea that bridge the gap between prokaryotes and eukaryotes.</title>
        <authorList>
            <person name="Spang A."/>
            <person name="Saw J.H."/>
            <person name="Jorgensen S.L."/>
            <person name="Zaremba-Niedzwiedzka K."/>
            <person name="Martijn J."/>
            <person name="Lind A.E."/>
            <person name="van Eijk R."/>
            <person name="Schleper C."/>
            <person name="Guy L."/>
            <person name="Ettema T.J."/>
        </authorList>
    </citation>
    <scope>NUCLEOTIDE SEQUENCE</scope>
</reference>
<accession>A0A0F9D212</accession>
<proteinExistence type="predicted"/>